<dbReference type="PANTHER" id="PTHR11046">
    <property type="entry name" value="OLIGORIBONUCLEASE, MITOCHONDRIAL"/>
    <property type="match status" value="1"/>
</dbReference>
<comment type="caution">
    <text evidence="6">The sequence shown here is derived from an EMBL/GenBank/DDBJ whole genome shotgun (WGS) entry which is preliminary data.</text>
</comment>
<name>A0ABQ7Q0P8_PLUXY</name>
<reference evidence="6 7" key="1">
    <citation type="submission" date="2021-06" db="EMBL/GenBank/DDBJ databases">
        <title>A haploid diamondback moth (Plutella xylostella L.) genome assembly resolves 31 chromosomes and identifies a diamide resistance mutation.</title>
        <authorList>
            <person name="Ward C.M."/>
            <person name="Perry K.D."/>
            <person name="Baker G."/>
            <person name="Powis K."/>
            <person name="Heckel D.G."/>
            <person name="Baxter S.W."/>
        </authorList>
    </citation>
    <scope>NUCLEOTIDE SEQUENCE [LARGE SCALE GENOMIC DNA]</scope>
    <source>
        <strain evidence="6 7">LV</strain>
        <tissue evidence="6">Single pupa</tissue>
    </source>
</reference>
<dbReference type="InterPro" id="IPR012337">
    <property type="entry name" value="RNaseH-like_sf"/>
</dbReference>
<gene>
    <name evidence="6" type="ORF">JYU34_017241</name>
</gene>
<dbReference type="NCBIfam" id="NF003765">
    <property type="entry name" value="PRK05359.1"/>
    <property type="match status" value="1"/>
</dbReference>
<evidence type="ECO:0000313" key="7">
    <source>
        <dbReference type="Proteomes" id="UP000823941"/>
    </source>
</evidence>
<comment type="similarity">
    <text evidence="1">Belongs to the oligoribonuclease family.</text>
</comment>
<organism evidence="6 7">
    <name type="scientific">Plutella xylostella</name>
    <name type="common">Diamondback moth</name>
    <name type="synonym">Plutella maculipennis</name>
    <dbReference type="NCBI Taxonomy" id="51655"/>
    <lineage>
        <taxon>Eukaryota</taxon>
        <taxon>Metazoa</taxon>
        <taxon>Ecdysozoa</taxon>
        <taxon>Arthropoda</taxon>
        <taxon>Hexapoda</taxon>
        <taxon>Insecta</taxon>
        <taxon>Pterygota</taxon>
        <taxon>Neoptera</taxon>
        <taxon>Endopterygota</taxon>
        <taxon>Lepidoptera</taxon>
        <taxon>Glossata</taxon>
        <taxon>Ditrysia</taxon>
        <taxon>Yponomeutoidea</taxon>
        <taxon>Plutellidae</taxon>
        <taxon>Plutella</taxon>
    </lineage>
</organism>
<dbReference type="SMART" id="SM00479">
    <property type="entry name" value="EXOIII"/>
    <property type="match status" value="1"/>
</dbReference>
<keyword evidence="7" id="KW-1185">Reference proteome</keyword>
<dbReference type="SUPFAM" id="SSF53098">
    <property type="entry name" value="Ribonuclease H-like"/>
    <property type="match status" value="1"/>
</dbReference>
<dbReference type="InterPro" id="IPR036397">
    <property type="entry name" value="RNaseH_sf"/>
</dbReference>
<keyword evidence="3" id="KW-0378">Hydrolase</keyword>
<evidence type="ECO:0000256" key="3">
    <source>
        <dbReference type="ARBA" id="ARBA00022801"/>
    </source>
</evidence>
<evidence type="ECO:0000259" key="5">
    <source>
        <dbReference type="SMART" id="SM00479"/>
    </source>
</evidence>
<protein>
    <recommendedName>
        <fullName evidence="5">Exonuclease domain-containing protein</fullName>
    </recommendedName>
</protein>
<dbReference type="Pfam" id="PF00929">
    <property type="entry name" value="RNase_T"/>
    <property type="match status" value="1"/>
</dbReference>
<dbReference type="Gene3D" id="3.30.420.10">
    <property type="entry name" value="Ribonuclease H-like superfamily/Ribonuclease H"/>
    <property type="match status" value="1"/>
</dbReference>
<sequence length="226" mass="26222">MNFTRNIFKTFSNTSIYLGRNFSTGITLHRNPMSGIIRDGAKRIVWVDLEMTGLDIDKDHILEIACLVTDAQLNVIATGPNLIIHQPDEVLDSMNQWCITQHGESGLTEASRKSKVSLKDAESQVLSFVQKHAPENKCPLGGNSVYMDRLFLRKHMPKFDSYMHYRIIDVSTVKELAKRWFQSEFSRLPPKQFQHRTMSDILESIEELKYYREHIFKNKDDDKVDK</sequence>
<evidence type="ECO:0000256" key="1">
    <source>
        <dbReference type="ARBA" id="ARBA00009921"/>
    </source>
</evidence>
<evidence type="ECO:0000256" key="4">
    <source>
        <dbReference type="ARBA" id="ARBA00022839"/>
    </source>
</evidence>
<keyword evidence="2" id="KW-0540">Nuclease</keyword>
<keyword evidence="4" id="KW-0269">Exonuclease</keyword>
<dbReference type="Proteomes" id="UP000823941">
    <property type="component" value="Chromosome 23"/>
</dbReference>
<dbReference type="CDD" id="cd06135">
    <property type="entry name" value="Orn"/>
    <property type="match status" value="1"/>
</dbReference>
<dbReference type="InterPro" id="IPR022894">
    <property type="entry name" value="Oligoribonuclease"/>
</dbReference>
<dbReference type="PANTHER" id="PTHR11046:SF0">
    <property type="entry name" value="OLIGORIBONUCLEASE, MITOCHONDRIAL"/>
    <property type="match status" value="1"/>
</dbReference>
<dbReference type="HAMAP" id="MF_00045">
    <property type="entry name" value="Oligoribonuclease"/>
    <property type="match status" value="1"/>
</dbReference>
<evidence type="ECO:0000313" key="6">
    <source>
        <dbReference type="EMBL" id="KAG7298806.1"/>
    </source>
</evidence>
<proteinExistence type="inferred from homology"/>
<dbReference type="EMBL" id="JAHIBW010000023">
    <property type="protein sequence ID" value="KAG7298806.1"/>
    <property type="molecule type" value="Genomic_DNA"/>
</dbReference>
<dbReference type="InterPro" id="IPR013520">
    <property type="entry name" value="Ribonucl_H"/>
</dbReference>
<evidence type="ECO:0000256" key="2">
    <source>
        <dbReference type="ARBA" id="ARBA00022722"/>
    </source>
</evidence>
<accession>A0ABQ7Q0P8</accession>
<feature type="domain" description="Exonuclease" evidence="5">
    <location>
        <begin position="43"/>
        <end position="217"/>
    </location>
</feature>